<comment type="caution">
    <text evidence="1">The sequence shown here is derived from an EMBL/GenBank/DDBJ whole genome shotgun (WGS) entry which is preliminary data.</text>
</comment>
<feature type="non-terminal residue" evidence="1">
    <location>
        <position position="232"/>
    </location>
</feature>
<gene>
    <name evidence="1" type="ORF">S12H4_53718</name>
</gene>
<evidence type="ECO:0000313" key="1">
    <source>
        <dbReference type="EMBL" id="GAJ04363.1"/>
    </source>
</evidence>
<dbReference type="EMBL" id="BARW01034245">
    <property type="protein sequence ID" value="GAJ04363.1"/>
    <property type="molecule type" value="Genomic_DNA"/>
</dbReference>
<dbReference type="InterPro" id="IPR052918">
    <property type="entry name" value="Motility_Chemotaxis_Reg"/>
</dbReference>
<protein>
    <recommendedName>
        <fullName evidence="2">Bulb-type lectin domain-containing protein</fullName>
    </recommendedName>
</protein>
<proteinExistence type="predicted"/>
<sequence length="232" mass="23817">GLNSPLTDIFVAHYNTDGTIMWAKRAGGTDYDFGVATTTLSDDSTVVTGSFSDSATFGKGESAETILVSDGSTDIFVAHYNTDGTIMWAKRAGGTSGDVGQGIVTLSDDSTIVIGSFSDSATFGKGESAETILVSDGSTDIFVAHYNTDGTIMWAKRAGGTSGDVGQGIVTLSDDSTIVIGSFSDSATFGKGESAETILVSDGSTDIFVAHYNTDGTIMWAKRAGGTSKDVG</sequence>
<organism evidence="1">
    <name type="scientific">marine sediment metagenome</name>
    <dbReference type="NCBI Taxonomy" id="412755"/>
    <lineage>
        <taxon>unclassified sequences</taxon>
        <taxon>metagenomes</taxon>
        <taxon>ecological metagenomes</taxon>
    </lineage>
</organism>
<dbReference type="PANTHER" id="PTHR35580">
    <property type="entry name" value="CELL SURFACE GLYCOPROTEIN (S-LAYER PROTEIN)-LIKE PROTEIN"/>
    <property type="match status" value="1"/>
</dbReference>
<reference evidence="1" key="1">
    <citation type="journal article" date="2014" name="Front. Microbiol.">
        <title>High frequency of phylogenetically diverse reductive dehalogenase-homologous genes in deep subseafloor sedimentary metagenomes.</title>
        <authorList>
            <person name="Kawai M."/>
            <person name="Futagami T."/>
            <person name="Toyoda A."/>
            <person name="Takaki Y."/>
            <person name="Nishi S."/>
            <person name="Hori S."/>
            <person name="Arai W."/>
            <person name="Tsubouchi T."/>
            <person name="Morono Y."/>
            <person name="Uchiyama I."/>
            <person name="Ito T."/>
            <person name="Fujiyama A."/>
            <person name="Inagaki F."/>
            <person name="Takami H."/>
        </authorList>
    </citation>
    <scope>NUCLEOTIDE SEQUENCE</scope>
    <source>
        <strain evidence="1">Expedition CK06-06</strain>
    </source>
</reference>
<evidence type="ECO:0008006" key="2">
    <source>
        <dbReference type="Google" id="ProtNLM"/>
    </source>
</evidence>
<dbReference type="AlphaFoldDB" id="X1TGC0"/>
<accession>X1TGC0</accession>
<name>X1TGC0_9ZZZZ</name>
<dbReference type="PANTHER" id="PTHR35580:SF1">
    <property type="entry name" value="PHYTASE-LIKE DOMAIN-CONTAINING PROTEIN"/>
    <property type="match status" value="1"/>
</dbReference>
<feature type="non-terminal residue" evidence="1">
    <location>
        <position position="1"/>
    </location>
</feature>
<dbReference type="Gene3D" id="2.80.10.50">
    <property type="match status" value="1"/>
</dbReference>